<dbReference type="EMBL" id="CP002086">
    <property type="protein sequence ID" value="ADJ29415.1"/>
    <property type="molecule type" value="Genomic_DNA"/>
</dbReference>
<reference evidence="3 4" key="1">
    <citation type="submission" date="2010-06" db="EMBL/GenBank/DDBJ databases">
        <title>Complete sequence of chromosome of Nitrosococcus watsoni C-113.</title>
        <authorList>
            <consortium name="US DOE Joint Genome Institute"/>
            <person name="Lucas S."/>
            <person name="Copeland A."/>
            <person name="Lapidus A."/>
            <person name="Cheng J.-F."/>
            <person name="Bruce D."/>
            <person name="Goodwin L."/>
            <person name="Pitluck S."/>
            <person name="Malfatti S.A."/>
            <person name="Chain P.S.G."/>
            <person name="Land M."/>
            <person name="Hauser L."/>
            <person name="Kyrpides N."/>
            <person name="Ivanova N."/>
            <person name="Cambell M.A."/>
            <person name="Heidelberg J.F."/>
            <person name="Klotz M.G."/>
            <person name="Woyke T."/>
        </authorList>
    </citation>
    <scope>NUCLEOTIDE SEQUENCE [LARGE SCALE GENOMIC DNA]</scope>
    <source>
        <strain evidence="3 4">C-113</strain>
    </source>
</reference>
<dbReference type="RefSeq" id="WP_013221483.1">
    <property type="nucleotide sequence ID" value="NC_014315.1"/>
</dbReference>
<keyword evidence="1 3" id="KW-0378">Hydrolase</keyword>
<evidence type="ECO:0000259" key="2">
    <source>
        <dbReference type="Pfam" id="PF08450"/>
    </source>
</evidence>
<dbReference type="Pfam" id="PF08450">
    <property type="entry name" value="SGL"/>
    <property type="match status" value="1"/>
</dbReference>
<dbReference type="InterPro" id="IPR013658">
    <property type="entry name" value="SGL"/>
</dbReference>
<keyword evidence="4" id="KW-1185">Reference proteome</keyword>
<protein>
    <submittedName>
        <fullName evidence="3">Gluconolactonase</fullName>
        <ecNumber evidence="3">3.1.1.17</ecNumber>
    </submittedName>
</protein>
<evidence type="ECO:0000313" key="4">
    <source>
        <dbReference type="Proteomes" id="UP000000393"/>
    </source>
</evidence>
<dbReference type="PANTHER" id="PTHR47572:SF4">
    <property type="entry name" value="LACTONASE DRP35"/>
    <property type="match status" value="1"/>
</dbReference>
<dbReference type="EC" id="3.1.1.17" evidence="3"/>
<dbReference type="eggNOG" id="COG3386">
    <property type="taxonomic scope" value="Bacteria"/>
</dbReference>
<sequence>MNTGMANIEVLDPRFRSMVLPNAPLEKLGEGFRWLEGPVWFADHQCLLVSDIPNDRILRWTESGGVSIFREPSNFANGHTRDCEGRLVGCSHQDRCIKRTELDGRITVLADCYQGKRLNSPNDIVVKSDGTIWFSDPTFGITRDYEGGKQESELPPSLYRFDPRDGALTVVADDFLGPNGLCFSPDESLLYVAESGPPFADDPEQSIRVFDVADDGARLQNPRLFHQVNPGMADGFRCDEEGNIWTSAADGVHCISPSGDLLGKLKVPFVVSNLAFGGRNRSRLFICGSQTLFAQYVNRRGAARP</sequence>
<evidence type="ECO:0000256" key="1">
    <source>
        <dbReference type="ARBA" id="ARBA00022801"/>
    </source>
</evidence>
<dbReference type="GO" id="GO:0004341">
    <property type="term" value="F:gluconolactonase activity"/>
    <property type="evidence" value="ECO:0007669"/>
    <property type="project" value="UniProtKB-EC"/>
</dbReference>
<dbReference type="InterPro" id="IPR011042">
    <property type="entry name" value="6-blade_b-propeller_TolB-like"/>
</dbReference>
<proteinExistence type="predicted"/>
<organism evidence="3 4">
    <name type="scientific">Nitrosococcus watsoni (strain C-113)</name>
    <dbReference type="NCBI Taxonomy" id="105559"/>
    <lineage>
        <taxon>Bacteria</taxon>
        <taxon>Pseudomonadati</taxon>
        <taxon>Pseudomonadota</taxon>
        <taxon>Gammaproteobacteria</taxon>
        <taxon>Chromatiales</taxon>
        <taxon>Chromatiaceae</taxon>
        <taxon>Nitrosococcus</taxon>
    </lineage>
</organism>
<dbReference type="InterPro" id="IPR051262">
    <property type="entry name" value="SMP-30/CGR1_Lactonase"/>
</dbReference>
<feature type="domain" description="SMP-30/Gluconolactonase/LRE-like region" evidence="2">
    <location>
        <begin position="36"/>
        <end position="287"/>
    </location>
</feature>
<dbReference type="Gene3D" id="2.120.10.30">
    <property type="entry name" value="TolB, C-terminal domain"/>
    <property type="match status" value="1"/>
</dbReference>
<dbReference type="PANTHER" id="PTHR47572">
    <property type="entry name" value="LIPOPROTEIN-RELATED"/>
    <property type="match status" value="1"/>
</dbReference>
<name>D8KAI8_NITWC</name>
<accession>D8KAI8</accession>
<gene>
    <name evidence="3" type="ordered locus">Nwat_2638</name>
</gene>
<dbReference type="HOGENOM" id="CLU_036110_0_0_6"/>
<dbReference type="STRING" id="105559.Nwat_2638"/>
<evidence type="ECO:0000313" key="3">
    <source>
        <dbReference type="EMBL" id="ADJ29415.1"/>
    </source>
</evidence>
<dbReference type="SUPFAM" id="SSF63829">
    <property type="entry name" value="Calcium-dependent phosphotriesterase"/>
    <property type="match status" value="1"/>
</dbReference>
<dbReference type="KEGG" id="nwa:Nwat_2638"/>
<dbReference type="Proteomes" id="UP000000393">
    <property type="component" value="Chromosome"/>
</dbReference>
<dbReference type="AlphaFoldDB" id="D8KAI8"/>